<feature type="region of interest" description="Disordered" evidence="1">
    <location>
        <begin position="1"/>
        <end position="20"/>
    </location>
</feature>
<accession>A0ABY7QDJ8</accession>
<organism evidence="2 3">
    <name type="scientific">Kitasatospora cathayae</name>
    <dbReference type="NCBI Taxonomy" id="3004092"/>
    <lineage>
        <taxon>Bacteria</taxon>
        <taxon>Bacillati</taxon>
        <taxon>Actinomycetota</taxon>
        <taxon>Actinomycetes</taxon>
        <taxon>Kitasatosporales</taxon>
        <taxon>Streptomycetaceae</taxon>
        <taxon>Kitasatospora</taxon>
    </lineage>
</organism>
<evidence type="ECO:0000313" key="2">
    <source>
        <dbReference type="EMBL" id="WBP90626.1"/>
    </source>
</evidence>
<evidence type="ECO:0000313" key="3">
    <source>
        <dbReference type="Proteomes" id="UP001212821"/>
    </source>
</evidence>
<keyword evidence="3" id="KW-1185">Reference proteome</keyword>
<evidence type="ECO:0008006" key="4">
    <source>
        <dbReference type="Google" id="ProtNLM"/>
    </source>
</evidence>
<sequence length="770" mass="82879">MDDDAEQQHSTGAGATTQYPQHQLARALLTSVVHGDGRTRLRAEARADRWRAVLAGMAEGRLVIGSRTPVAGLPAWVTPEVVRGGFATSAASAEGPLQPYEREAATRAGIPAERGALFAYCLTEPGLARLYELLDSGRYQVTVPEEAALLTVAWLVRAGDTAAALDLVDTLEPFAGRLRFTPRPAALPAPDADAVHRRTAGDAHAALTRRRPNPAVEAQREALTVWQPFGDRLLAHWLETATTGPVLEHAPDTSWLQRGALLLRQYEELAAVHTRCTKHRNPKENLGILRGALAETLAGRTLDPRRLGLLRHAVESMLRRRGRPGSAPHTELRARQAVQAARPSHHHLAQLVLRRLDGLRPDTGIADVQPLIADVSPREAQETGLPAGEPVPPAIRRVVEAATSAPLGTLVERGIVPSAEALAELVPQLTAATSAQAHQDDALRTLAAANYRAFRNRRSLLLYNLAAQVRVDELPWVRAVAAHRADEDGREPARVALRRLGELAVQAFPGTLLPNPLVRELAVLASKSGLEAPLVEELAADIFMGTFTPKFLEAAHVAADLLDGTLYERYYDIDYAAVRDLAAAAAAAPAAAASGGPRTRAIRTSGGFAELCVQRAGEFAGRSVAANGRIIEQSQILTTHNLATLVARVGINPRPGWDDLARRSFTTVCRTTARIHNNPRPLPTIKDTAYAWRQMVFQLSLCEPTVQARVIAALDDEAARHPNHVTARLAPALTGLRQAAAGRPANAGAGRLLLGWTTGPHWLRNDAGRA</sequence>
<protein>
    <recommendedName>
        <fullName evidence="4">Transcriptional regulator</fullName>
    </recommendedName>
</protein>
<reference evidence="3" key="1">
    <citation type="submission" date="2022-12" db="EMBL/GenBank/DDBJ databases">
        <authorList>
            <person name="Mo P."/>
        </authorList>
    </citation>
    <scope>NUCLEOTIDE SEQUENCE [LARGE SCALE GENOMIC DNA]</scope>
    <source>
        <strain evidence="3">HUAS 3-15</strain>
    </source>
</reference>
<name>A0ABY7QDJ8_9ACTN</name>
<proteinExistence type="predicted"/>
<dbReference type="Proteomes" id="UP001212821">
    <property type="component" value="Chromosome"/>
</dbReference>
<evidence type="ECO:0000256" key="1">
    <source>
        <dbReference type="SAM" id="MobiDB-lite"/>
    </source>
</evidence>
<gene>
    <name evidence="2" type="ORF">O1G21_35350</name>
</gene>
<dbReference type="RefSeq" id="WP_270149531.1">
    <property type="nucleotide sequence ID" value="NZ_CP115450.1"/>
</dbReference>
<dbReference type="EMBL" id="CP115450">
    <property type="protein sequence ID" value="WBP90626.1"/>
    <property type="molecule type" value="Genomic_DNA"/>
</dbReference>
<feature type="compositionally biased region" description="Polar residues" evidence="1">
    <location>
        <begin position="8"/>
        <end position="20"/>
    </location>
</feature>